<dbReference type="EMBL" id="MN740394">
    <property type="protein sequence ID" value="QHU04193.1"/>
    <property type="molecule type" value="Genomic_DNA"/>
</dbReference>
<dbReference type="Gene3D" id="3.40.50.300">
    <property type="entry name" value="P-loop containing nucleotide triphosphate hydrolases"/>
    <property type="match status" value="1"/>
</dbReference>
<dbReference type="Pfam" id="PF00004">
    <property type="entry name" value="AAA"/>
    <property type="match status" value="1"/>
</dbReference>
<dbReference type="GO" id="GO:0006260">
    <property type="term" value="P:DNA replication"/>
    <property type="evidence" value="ECO:0007669"/>
    <property type="project" value="UniProtKB-KW"/>
</dbReference>
<feature type="region of interest" description="Disordered" evidence="2">
    <location>
        <begin position="351"/>
        <end position="398"/>
    </location>
</feature>
<dbReference type="Gene3D" id="1.10.8.60">
    <property type="match status" value="1"/>
</dbReference>
<sequence length="417" mass="47889">MLIHKYKPENLENIIGNSTCIKSIQNWFENWYIEKDPKSKAISKNVCALLSGPNGVGKTLAVELLIEKYDLNPISLNPDEKADKEHIVKNIVPAIQRTKSFTNKQNIFVIHDIDCYDDYGFISSIVSCLKETKIPVIATCNNRYEQSLKPLTPYCLDMKFQKPNTNDIVKFIKPIIKKEAITINDAKLNQVIEDSNCDIRNILNNLQLLCCGNTKIIGPSDSKDKTNFNVFEVTKQFMSQSVELRDKQILFWMNNDILPLMIHENYPANNIKMKDNAVYLNNITESIHSLSDIDLFEKDIHMNGNWELMPYTVWSSIKAVANCHSKAMIKFTSFFEKRASKKQTMHYGDIIHNSHNNKEPKVKATKVKATKVKATKVKSTKVKEPKVKEPKVKATKTEVQEKPKVVRRKKVKLIIEE</sequence>
<dbReference type="InterPro" id="IPR008921">
    <property type="entry name" value="DNA_pol3_clamp-load_cplx_C"/>
</dbReference>
<dbReference type="PANTHER" id="PTHR23389:SF6">
    <property type="entry name" value="REPLICATION FACTOR C SUBUNIT 1"/>
    <property type="match status" value="1"/>
</dbReference>
<dbReference type="GO" id="GO:0005524">
    <property type="term" value="F:ATP binding"/>
    <property type="evidence" value="ECO:0007669"/>
    <property type="project" value="InterPro"/>
</dbReference>
<dbReference type="Gene3D" id="1.20.272.10">
    <property type="match status" value="1"/>
</dbReference>
<dbReference type="SUPFAM" id="SSF52540">
    <property type="entry name" value="P-loop containing nucleoside triphosphate hydrolases"/>
    <property type="match status" value="1"/>
</dbReference>
<dbReference type="SUPFAM" id="SSF48019">
    <property type="entry name" value="post-AAA+ oligomerization domain-like"/>
    <property type="match status" value="1"/>
</dbReference>
<dbReference type="GO" id="GO:0016887">
    <property type="term" value="F:ATP hydrolysis activity"/>
    <property type="evidence" value="ECO:0007669"/>
    <property type="project" value="InterPro"/>
</dbReference>
<proteinExistence type="predicted"/>
<feature type="compositionally biased region" description="Basic residues" evidence="2">
    <location>
        <begin position="363"/>
        <end position="380"/>
    </location>
</feature>
<protein>
    <recommendedName>
        <fullName evidence="3">ATPase AAA-type core domain-containing protein</fullName>
    </recommendedName>
</protein>
<feature type="domain" description="ATPase AAA-type core" evidence="3">
    <location>
        <begin position="49"/>
        <end position="145"/>
    </location>
</feature>
<reference evidence="4" key="1">
    <citation type="journal article" date="2020" name="Nature">
        <title>Giant virus diversity and host interactions through global metagenomics.</title>
        <authorList>
            <person name="Schulz F."/>
            <person name="Roux S."/>
            <person name="Paez-Espino D."/>
            <person name="Jungbluth S."/>
            <person name="Walsh D.A."/>
            <person name="Denef V.J."/>
            <person name="McMahon K.D."/>
            <person name="Konstantinidis K.T."/>
            <person name="Eloe-Fadrosh E.A."/>
            <person name="Kyrpides N.C."/>
            <person name="Woyke T."/>
        </authorList>
    </citation>
    <scope>NUCLEOTIDE SEQUENCE</scope>
    <source>
        <strain evidence="4">GVMAG-M-3300027708-39</strain>
    </source>
</reference>
<dbReference type="AlphaFoldDB" id="A0A6C0JFL7"/>
<dbReference type="InterPro" id="IPR003959">
    <property type="entry name" value="ATPase_AAA_core"/>
</dbReference>
<organism evidence="4">
    <name type="scientific">viral metagenome</name>
    <dbReference type="NCBI Taxonomy" id="1070528"/>
    <lineage>
        <taxon>unclassified sequences</taxon>
        <taxon>metagenomes</taxon>
        <taxon>organismal metagenomes</taxon>
    </lineage>
</organism>
<evidence type="ECO:0000256" key="1">
    <source>
        <dbReference type="ARBA" id="ARBA00022705"/>
    </source>
</evidence>
<evidence type="ECO:0000313" key="4">
    <source>
        <dbReference type="EMBL" id="QHU04193.1"/>
    </source>
</evidence>
<name>A0A6C0JFL7_9ZZZZ</name>
<accession>A0A6C0JFL7</accession>
<feature type="compositionally biased region" description="Basic and acidic residues" evidence="2">
    <location>
        <begin position="381"/>
        <end position="398"/>
    </location>
</feature>
<dbReference type="PANTHER" id="PTHR23389">
    <property type="entry name" value="CHROMOSOME TRANSMISSION FIDELITY FACTOR 18"/>
    <property type="match status" value="1"/>
</dbReference>
<evidence type="ECO:0000259" key="3">
    <source>
        <dbReference type="Pfam" id="PF00004"/>
    </source>
</evidence>
<evidence type="ECO:0000256" key="2">
    <source>
        <dbReference type="SAM" id="MobiDB-lite"/>
    </source>
</evidence>
<keyword evidence="1" id="KW-0235">DNA replication</keyword>
<dbReference type="InterPro" id="IPR027417">
    <property type="entry name" value="P-loop_NTPase"/>
</dbReference>
<dbReference type="GO" id="GO:0003677">
    <property type="term" value="F:DNA binding"/>
    <property type="evidence" value="ECO:0007669"/>
    <property type="project" value="InterPro"/>
</dbReference>